<dbReference type="PANTHER" id="PTHR30472:SF25">
    <property type="entry name" value="ABC TRANSPORTER PERMEASE PROTEIN MJ0876-RELATED"/>
    <property type="match status" value="1"/>
</dbReference>
<keyword evidence="7 8" id="KW-0472">Membrane</keyword>
<keyword evidence="5 8" id="KW-0812">Transmembrane</keyword>
<sequence>MNNSNTSIDLNSNFVKGENIYRQINRKRQIIFFIVLTSLITLLLVDLMVGPAWLKIGDVINALKLGPKGDTMNSAIVWSVRLPMTATCLCVGAGLGLAGTQMQTILANPLASPYTLGISSAAGFGAAISFLTGFPIKGISWLSVPLSAFIMSLCATLAIYILGKAKGMDAKTMVLFGIVVNFFFQALQSLVQFRATPEVAQQIVFWMFGSLLKSTWTGVFISGGVFLVCAILLTRYAWRLTALCAGEERARSLGINTDKLRLRVFIISALLTAGAVAFIGTIGFIGLVAPHFGRMLVGEDQRYLAPLSALFGVLLMLVASIIAKVVIPGAIVPIGIVTSLVGVPFLLYLILKRSEVK</sequence>
<dbReference type="Pfam" id="PF01032">
    <property type="entry name" value="FecCD"/>
    <property type="match status" value="1"/>
</dbReference>
<gene>
    <name evidence="9" type="ORF">SAMN02744040_01051</name>
</gene>
<evidence type="ECO:0000256" key="5">
    <source>
        <dbReference type="ARBA" id="ARBA00022692"/>
    </source>
</evidence>
<keyword evidence="3" id="KW-0813">Transport</keyword>
<evidence type="ECO:0000256" key="3">
    <source>
        <dbReference type="ARBA" id="ARBA00022448"/>
    </source>
</evidence>
<dbReference type="PANTHER" id="PTHR30472">
    <property type="entry name" value="FERRIC ENTEROBACTIN TRANSPORT SYSTEM PERMEASE PROTEIN"/>
    <property type="match status" value="1"/>
</dbReference>
<keyword evidence="4" id="KW-1003">Cell membrane</keyword>
<keyword evidence="10" id="KW-1185">Reference proteome</keyword>
<dbReference type="InterPro" id="IPR037294">
    <property type="entry name" value="ABC_BtuC-like"/>
</dbReference>
<evidence type="ECO:0000256" key="6">
    <source>
        <dbReference type="ARBA" id="ARBA00022989"/>
    </source>
</evidence>
<evidence type="ECO:0000256" key="1">
    <source>
        <dbReference type="ARBA" id="ARBA00004651"/>
    </source>
</evidence>
<feature type="transmembrane region" description="Helical" evidence="8">
    <location>
        <begin position="138"/>
        <end position="162"/>
    </location>
</feature>
<dbReference type="GO" id="GO:0033214">
    <property type="term" value="P:siderophore-iron import into cell"/>
    <property type="evidence" value="ECO:0007669"/>
    <property type="project" value="TreeGrafter"/>
</dbReference>
<dbReference type="GO" id="GO:0022857">
    <property type="term" value="F:transmembrane transporter activity"/>
    <property type="evidence" value="ECO:0007669"/>
    <property type="project" value="InterPro"/>
</dbReference>
<feature type="transmembrane region" description="Helical" evidence="8">
    <location>
        <begin position="30"/>
        <end position="54"/>
    </location>
</feature>
<name>A0A1M5QQS4_9FIRM</name>
<dbReference type="CDD" id="cd06550">
    <property type="entry name" value="TM_ABC_iron-siderophores_like"/>
    <property type="match status" value="1"/>
</dbReference>
<dbReference type="InterPro" id="IPR000522">
    <property type="entry name" value="ABC_transptr_permease_BtuC"/>
</dbReference>
<dbReference type="STRING" id="1123350.SAMN02744040_01051"/>
<comment type="subcellular location">
    <subcellularLocation>
        <location evidence="1">Cell membrane</location>
        <topology evidence="1">Multi-pass membrane protein</topology>
    </subcellularLocation>
</comment>
<dbReference type="SUPFAM" id="SSF81345">
    <property type="entry name" value="ABC transporter involved in vitamin B12 uptake, BtuC"/>
    <property type="match status" value="1"/>
</dbReference>
<dbReference type="RefSeq" id="WP_072724347.1">
    <property type="nucleotide sequence ID" value="NZ_FQXH01000009.1"/>
</dbReference>
<evidence type="ECO:0000313" key="10">
    <source>
        <dbReference type="Proteomes" id="UP000242520"/>
    </source>
</evidence>
<protein>
    <submittedName>
        <fullName evidence="9">Iron complex transport system permease protein</fullName>
    </submittedName>
</protein>
<dbReference type="Gene3D" id="1.10.3470.10">
    <property type="entry name" value="ABC transporter involved in vitamin B12 uptake, BtuC"/>
    <property type="match status" value="1"/>
</dbReference>
<organism evidence="9 10">
    <name type="scientific">Tepidibacter thalassicus DSM 15285</name>
    <dbReference type="NCBI Taxonomy" id="1123350"/>
    <lineage>
        <taxon>Bacteria</taxon>
        <taxon>Bacillati</taxon>
        <taxon>Bacillota</taxon>
        <taxon>Clostridia</taxon>
        <taxon>Peptostreptococcales</taxon>
        <taxon>Peptostreptococcaceae</taxon>
        <taxon>Tepidibacter</taxon>
    </lineage>
</organism>
<feature type="transmembrane region" description="Helical" evidence="8">
    <location>
        <begin position="303"/>
        <end position="323"/>
    </location>
</feature>
<feature type="transmembrane region" description="Helical" evidence="8">
    <location>
        <begin position="110"/>
        <end position="132"/>
    </location>
</feature>
<feature type="transmembrane region" description="Helical" evidence="8">
    <location>
        <begin position="174"/>
        <end position="195"/>
    </location>
</feature>
<accession>A0A1M5QQS4</accession>
<feature type="transmembrane region" description="Helical" evidence="8">
    <location>
        <begin position="264"/>
        <end position="291"/>
    </location>
</feature>
<evidence type="ECO:0000256" key="8">
    <source>
        <dbReference type="SAM" id="Phobius"/>
    </source>
</evidence>
<evidence type="ECO:0000313" key="9">
    <source>
        <dbReference type="EMBL" id="SHH16455.1"/>
    </source>
</evidence>
<dbReference type="Proteomes" id="UP000242520">
    <property type="component" value="Unassembled WGS sequence"/>
</dbReference>
<feature type="transmembrane region" description="Helical" evidence="8">
    <location>
        <begin position="74"/>
        <end position="98"/>
    </location>
</feature>
<feature type="transmembrane region" description="Helical" evidence="8">
    <location>
        <begin position="215"/>
        <end position="233"/>
    </location>
</feature>
<dbReference type="EMBL" id="FQXH01000009">
    <property type="protein sequence ID" value="SHH16455.1"/>
    <property type="molecule type" value="Genomic_DNA"/>
</dbReference>
<comment type="similarity">
    <text evidence="2">Belongs to the binding-protein-dependent transport system permease family. FecCD subfamily.</text>
</comment>
<dbReference type="AlphaFoldDB" id="A0A1M5QQS4"/>
<dbReference type="GO" id="GO:0005886">
    <property type="term" value="C:plasma membrane"/>
    <property type="evidence" value="ECO:0007669"/>
    <property type="project" value="UniProtKB-SubCell"/>
</dbReference>
<evidence type="ECO:0000256" key="7">
    <source>
        <dbReference type="ARBA" id="ARBA00023136"/>
    </source>
</evidence>
<dbReference type="FunFam" id="1.10.3470.10:FF:000001">
    <property type="entry name" value="Vitamin B12 ABC transporter permease BtuC"/>
    <property type="match status" value="1"/>
</dbReference>
<reference evidence="10" key="1">
    <citation type="submission" date="2016-11" db="EMBL/GenBank/DDBJ databases">
        <authorList>
            <person name="Varghese N."/>
            <person name="Submissions S."/>
        </authorList>
    </citation>
    <scope>NUCLEOTIDE SEQUENCE [LARGE SCALE GENOMIC DNA]</scope>
    <source>
        <strain evidence="10">DSM 15285</strain>
    </source>
</reference>
<keyword evidence="6 8" id="KW-1133">Transmembrane helix</keyword>
<dbReference type="OrthoDB" id="9792889at2"/>
<feature type="transmembrane region" description="Helical" evidence="8">
    <location>
        <begin position="330"/>
        <end position="351"/>
    </location>
</feature>
<evidence type="ECO:0000256" key="4">
    <source>
        <dbReference type="ARBA" id="ARBA00022475"/>
    </source>
</evidence>
<evidence type="ECO:0000256" key="2">
    <source>
        <dbReference type="ARBA" id="ARBA00007935"/>
    </source>
</evidence>
<proteinExistence type="inferred from homology"/>